<organism evidence="2 3">
    <name type="scientific">Caproicibacterium argilliputei</name>
    <dbReference type="NCBI Taxonomy" id="3030016"/>
    <lineage>
        <taxon>Bacteria</taxon>
        <taxon>Bacillati</taxon>
        <taxon>Bacillota</taxon>
        <taxon>Clostridia</taxon>
        <taxon>Eubacteriales</taxon>
        <taxon>Oscillospiraceae</taxon>
        <taxon>Caproicibacterium</taxon>
    </lineage>
</organism>
<gene>
    <name evidence="2" type="ORF">PXC00_06415</name>
</gene>
<dbReference type="Proteomes" id="UP001300604">
    <property type="component" value="Chromosome"/>
</dbReference>
<reference evidence="3" key="2">
    <citation type="submission" date="2024-06" db="EMBL/GenBank/DDBJ databases">
        <title>Caproicibacterium argilliputei sp. nov, a novel caproic acid producing anaerobic bacterium isolated from pit mud.</title>
        <authorList>
            <person name="Zeng C."/>
        </authorList>
    </citation>
    <scope>NUCLEOTIDE SEQUENCE [LARGE SCALE GENOMIC DNA]</scope>
    <source>
        <strain evidence="3">ZCY20-5</strain>
    </source>
</reference>
<keyword evidence="1" id="KW-0472">Membrane</keyword>
<evidence type="ECO:0000313" key="3">
    <source>
        <dbReference type="Proteomes" id="UP001300604"/>
    </source>
</evidence>
<name>A0AA97H2C3_9FIRM</name>
<accession>A0AA97H2C3</accession>
<dbReference type="AlphaFoldDB" id="A0AA97H2C3"/>
<dbReference type="KEGG" id="carl:PXC00_06415"/>
<dbReference type="EMBL" id="CP135996">
    <property type="protein sequence ID" value="WOC33496.1"/>
    <property type="molecule type" value="Genomic_DNA"/>
</dbReference>
<feature type="transmembrane region" description="Helical" evidence="1">
    <location>
        <begin position="6"/>
        <end position="26"/>
    </location>
</feature>
<evidence type="ECO:0000313" key="2">
    <source>
        <dbReference type="EMBL" id="WOC33496.1"/>
    </source>
</evidence>
<sequence>MDLTMVIIVFGVGFAITACGWMVTLLRSKGVNVQGGVNTAQRVLDVADTVTDAAAAIVPSPVTSALQKIVDAAKVGVNSAEQLYCNGSITADQRKAEAEKVLKTALGIDGIAYEGDVASLGDSAIEAAVKALPATGTKKAANTIETTQTT</sequence>
<protein>
    <submittedName>
        <fullName evidence="2">Uncharacterized protein</fullName>
    </submittedName>
</protein>
<proteinExistence type="predicted"/>
<keyword evidence="1" id="KW-1133">Transmembrane helix</keyword>
<keyword evidence="3" id="KW-1185">Reference proteome</keyword>
<evidence type="ECO:0000256" key="1">
    <source>
        <dbReference type="SAM" id="Phobius"/>
    </source>
</evidence>
<dbReference type="RefSeq" id="WP_316935167.1">
    <property type="nucleotide sequence ID" value="NZ_CP135996.1"/>
</dbReference>
<reference evidence="2 3" key="1">
    <citation type="submission" date="2024-06" db="EMBL/GenBank/DDBJ databases">
        <title>Caproicibacterium argilliputei sp. nov, a novel caproic acid producing anaerobic bacterium isolated from pit mud.</title>
        <authorList>
            <person name="Xia S."/>
        </authorList>
    </citation>
    <scope>NUCLEOTIDE SEQUENCE [LARGE SCALE GENOMIC DNA]</scope>
    <source>
        <strain evidence="2 3">ZCY20-5</strain>
    </source>
</reference>
<keyword evidence="1" id="KW-0812">Transmembrane</keyword>
<reference evidence="3" key="3">
    <citation type="submission" date="2024-06" db="EMBL/GenBank/DDBJ databases">
        <authorList>
            <person name="Zeng C."/>
        </authorList>
    </citation>
    <scope>NUCLEOTIDE SEQUENCE [LARGE SCALE GENOMIC DNA]</scope>
    <source>
        <strain evidence="3">ZCY20-5</strain>
    </source>
</reference>